<dbReference type="Proteomes" id="UP000184052">
    <property type="component" value="Unassembled WGS sequence"/>
</dbReference>
<dbReference type="GO" id="GO:0050104">
    <property type="term" value="F:L-gulonate 3-dehydrogenase activity"/>
    <property type="evidence" value="ECO:0007669"/>
    <property type="project" value="TreeGrafter"/>
</dbReference>
<dbReference type="Gene3D" id="3.40.50.720">
    <property type="entry name" value="NAD(P)-binding Rossmann-like Domain"/>
    <property type="match status" value="1"/>
</dbReference>
<dbReference type="SUPFAM" id="SSF48179">
    <property type="entry name" value="6-phosphogluconate dehydrogenase C-terminal domain-like"/>
    <property type="match status" value="1"/>
</dbReference>
<accession>A0A1M6BY19</accession>
<proteinExistence type="inferred from homology"/>
<feature type="domain" description="3-hydroxyacyl-CoA dehydrogenase NAD binding" evidence="5">
    <location>
        <begin position="7"/>
        <end position="186"/>
    </location>
</feature>
<evidence type="ECO:0000256" key="3">
    <source>
        <dbReference type="ARBA" id="ARBA00023002"/>
    </source>
</evidence>
<comment type="similarity">
    <text evidence="2">Belongs to the 3-hydroxyacyl-CoA dehydrogenase family.</text>
</comment>
<dbReference type="PANTHER" id="PTHR48075:SF1">
    <property type="entry name" value="LAMBDA-CRYSTALLIN HOMOLOG"/>
    <property type="match status" value="1"/>
</dbReference>
<dbReference type="InterPro" id="IPR006108">
    <property type="entry name" value="3HC_DH_C"/>
</dbReference>
<dbReference type="InterPro" id="IPR006176">
    <property type="entry name" value="3-OHacyl-CoA_DH_NAD-bd"/>
</dbReference>
<feature type="domain" description="3-hydroxyacyl-CoA dehydrogenase C-terminal" evidence="4">
    <location>
        <begin position="190"/>
        <end position="253"/>
    </location>
</feature>
<evidence type="ECO:0000259" key="5">
    <source>
        <dbReference type="Pfam" id="PF02737"/>
    </source>
</evidence>
<dbReference type="RefSeq" id="WP_073046659.1">
    <property type="nucleotide sequence ID" value="NZ_FQZL01000005.1"/>
</dbReference>
<dbReference type="PANTHER" id="PTHR48075">
    <property type="entry name" value="3-HYDROXYACYL-COA DEHYDROGENASE FAMILY PROTEIN"/>
    <property type="match status" value="1"/>
</dbReference>
<evidence type="ECO:0000313" key="7">
    <source>
        <dbReference type="Proteomes" id="UP000184052"/>
    </source>
</evidence>
<dbReference type="OrthoDB" id="9815331at2"/>
<keyword evidence="7" id="KW-1185">Reference proteome</keyword>
<dbReference type="AlphaFoldDB" id="A0A1M6BY19"/>
<dbReference type="EMBL" id="FQZL01000005">
    <property type="protein sequence ID" value="SHI53676.1"/>
    <property type="molecule type" value="Genomic_DNA"/>
</dbReference>
<dbReference type="InterPro" id="IPR036291">
    <property type="entry name" value="NAD(P)-bd_dom_sf"/>
</dbReference>
<evidence type="ECO:0000256" key="1">
    <source>
        <dbReference type="ARBA" id="ARBA00005086"/>
    </source>
</evidence>
<dbReference type="SUPFAM" id="SSF51735">
    <property type="entry name" value="NAD(P)-binding Rossmann-fold domains"/>
    <property type="match status" value="1"/>
</dbReference>
<dbReference type="GO" id="GO:0006631">
    <property type="term" value="P:fatty acid metabolic process"/>
    <property type="evidence" value="ECO:0007669"/>
    <property type="project" value="InterPro"/>
</dbReference>
<keyword evidence="3" id="KW-0560">Oxidoreductase</keyword>
<dbReference type="GO" id="GO:0070403">
    <property type="term" value="F:NAD+ binding"/>
    <property type="evidence" value="ECO:0007669"/>
    <property type="project" value="InterPro"/>
</dbReference>
<comment type="pathway">
    <text evidence="1">Lipid metabolism; butanoate metabolism.</text>
</comment>
<name>A0A1M6BY19_9FIRM</name>
<protein>
    <submittedName>
        <fullName evidence="6">3-hydroxyacyl-CoA dehydrogenase, C-terminal domain</fullName>
    </submittedName>
</protein>
<dbReference type="Pfam" id="PF00725">
    <property type="entry name" value="3HCDH"/>
    <property type="match status" value="1"/>
</dbReference>
<dbReference type="InterPro" id="IPR008927">
    <property type="entry name" value="6-PGluconate_DH-like_C_sf"/>
</dbReference>
<evidence type="ECO:0000256" key="2">
    <source>
        <dbReference type="ARBA" id="ARBA00009463"/>
    </source>
</evidence>
<dbReference type="Gene3D" id="1.10.1040.10">
    <property type="entry name" value="N-(1-d-carboxylethyl)-l-norvaline Dehydrogenase, domain 2"/>
    <property type="match status" value="1"/>
</dbReference>
<evidence type="ECO:0000259" key="4">
    <source>
        <dbReference type="Pfam" id="PF00725"/>
    </source>
</evidence>
<organism evidence="6 7">
    <name type="scientific">Dethiosulfatibacter aminovorans DSM 17477</name>
    <dbReference type="NCBI Taxonomy" id="1121476"/>
    <lineage>
        <taxon>Bacteria</taxon>
        <taxon>Bacillati</taxon>
        <taxon>Bacillota</taxon>
        <taxon>Tissierellia</taxon>
        <taxon>Dethiosulfatibacter</taxon>
    </lineage>
</organism>
<evidence type="ECO:0000313" key="6">
    <source>
        <dbReference type="EMBL" id="SHI53676.1"/>
    </source>
</evidence>
<gene>
    <name evidence="6" type="ORF">SAMN02745751_00515</name>
</gene>
<dbReference type="Pfam" id="PF02737">
    <property type="entry name" value="3HCDH_N"/>
    <property type="match status" value="1"/>
</dbReference>
<reference evidence="6 7" key="1">
    <citation type="submission" date="2016-11" db="EMBL/GenBank/DDBJ databases">
        <authorList>
            <person name="Jaros S."/>
            <person name="Januszkiewicz K."/>
            <person name="Wedrychowicz H."/>
        </authorList>
    </citation>
    <scope>NUCLEOTIDE SEQUENCE [LARGE SCALE GENOMIC DNA]</scope>
    <source>
        <strain evidence="6 7">DSM 17477</strain>
    </source>
</reference>
<dbReference type="STRING" id="1121476.SAMN02745751_00515"/>
<sequence>MSDKTNKITCIGSGTIGSGWATAFLMKNCNVCLYDVSPEQLESSKKLILSNLKLLEDKQVFENRSMGEIFENITFTTDFEEAVKDSRFIQESGPENYEIKKRILADVDLYAPEDAIFASSTSGLLITKIAEDSSHPERCIGAHPYNPPHLIPLVEITKGEKTSRDIVDKAFSFYTSIGKEPVMLNKESLGFIGNRLSFALYRELITMVINDCCSVEDIDKVVTYGIGMRWAILGPAMLYDLGAGDAGIRGMSKLDTTLNMVFKDLSNLNHMPKVWYDVAEKGLESEKENFPDFIGKTRPEIAKFRDNMLVEVLKLHKKI</sequence>
<dbReference type="InterPro" id="IPR013328">
    <property type="entry name" value="6PGD_dom2"/>
</dbReference>